<evidence type="ECO:0000313" key="6">
    <source>
        <dbReference type="EMBL" id="GJS65822.1"/>
    </source>
</evidence>
<keyword evidence="4" id="KW-0560">Oxidoreductase</keyword>
<proteinExistence type="inferred from homology"/>
<dbReference type="PANTHER" id="PTHR47991">
    <property type="entry name" value="OXOGLUTARATE/IRON-DEPENDENT DIOXYGENASE"/>
    <property type="match status" value="1"/>
</dbReference>
<evidence type="ECO:0000259" key="5">
    <source>
        <dbReference type="PROSITE" id="PS51471"/>
    </source>
</evidence>
<organism evidence="6 7">
    <name type="scientific">Tanacetum coccineum</name>
    <dbReference type="NCBI Taxonomy" id="301880"/>
    <lineage>
        <taxon>Eukaryota</taxon>
        <taxon>Viridiplantae</taxon>
        <taxon>Streptophyta</taxon>
        <taxon>Embryophyta</taxon>
        <taxon>Tracheophyta</taxon>
        <taxon>Spermatophyta</taxon>
        <taxon>Magnoliopsida</taxon>
        <taxon>eudicotyledons</taxon>
        <taxon>Gunneridae</taxon>
        <taxon>Pentapetalae</taxon>
        <taxon>asterids</taxon>
        <taxon>campanulids</taxon>
        <taxon>Asterales</taxon>
        <taxon>Asteraceae</taxon>
        <taxon>Asteroideae</taxon>
        <taxon>Anthemideae</taxon>
        <taxon>Anthemidinae</taxon>
        <taxon>Tanacetum</taxon>
    </lineage>
</organism>
<dbReference type="SUPFAM" id="SSF51197">
    <property type="entry name" value="Clavaminate synthase-like"/>
    <property type="match status" value="1"/>
</dbReference>
<evidence type="ECO:0000256" key="2">
    <source>
        <dbReference type="ARBA" id="ARBA00022723"/>
    </source>
</evidence>
<dbReference type="PROSITE" id="PS51471">
    <property type="entry name" value="FE2OG_OXY"/>
    <property type="match status" value="1"/>
</dbReference>
<protein>
    <submittedName>
        <fullName evidence="6">Protein SRG1</fullName>
    </submittedName>
</protein>
<keyword evidence="2 4" id="KW-0479">Metal-binding</keyword>
<evidence type="ECO:0000256" key="1">
    <source>
        <dbReference type="ARBA" id="ARBA00008056"/>
    </source>
</evidence>
<evidence type="ECO:0000256" key="4">
    <source>
        <dbReference type="RuleBase" id="RU003682"/>
    </source>
</evidence>
<dbReference type="EMBL" id="BQNB010009606">
    <property type="protein sequence ID" value="GJS65822.1"/>
    <property type="molecule type" value="Genomic_DNA"/>
</dbReference>
<reference evidence="6" key="2">
    <citation type="submission" date="2022-01" db="EMBL/GenBank/DDBJ databases">
        <authorList>
            <person name="Yamashiro T."/>
            <person name="Shiraishi A."/>
            <person name="Satake H."/>
            <person name="Nakayama K."/>
        </authorList>
    </citation>
    <scope>NUCLEOTIDE SEQUENCE</scope>
</reference>
<keyword evidence="3 4" id="KW-0408">Iron</keyword>
<dbReference type="InterPro" id="IPR026992">
    <property type="entry name" value="DIOX_N"/>
</dbReference>
<name>A0ABQ4XKG4_9ASTR</name>
<evidence type="ECO:0000313" key="7">
    <source>
        <dbReference type="Proteomes" id="UP001151760"/>
    </source>
</evidence>
<dbReference type="Pfam" id="PF03171">
    <property type="entry name" value="2OG-FeII_Oxy"/>
    <property type="match status" value="1"/>
</dbReference>
<reference evidence="6" key="1">
    <citation type="journal article" date="2022" name="Int. J. Mol. Sci.">
        <title>Draft Genome of Tanacetum Coccineum: Genomic Comparison of Closely Related Tanacetum-Family Plants.</title>
        <authorList>
            <person name="Yamashiro T."/>
            <person name="Shiraishi A."/>
            <person name="Nakayama K."/>
            <person name="Satake H."/>
        </authorList>
    </citation>
    <scope>NUCLEOTIDE SEQUENCE</scope>
</reference>
<dbReference type="Pfam" id="PF14226">
    <property type="entry name" value="DIOX_N"/>
    <property type="match status" value="1"/>
</dbReference>
<comment type="caution">
    <text evidence="6">The sequence shown here is derived from an EMBL/GenBank/DDBJ whole genome shotgun (WGS) entry which is preliminary data.</text>
</comment>
<dbReference type="Gene3D" id="2.60.120.330">
    <property type="entry name" value="B-lactam Antibiotic, Isopenicillin N Synthase, Chain"/>
    <property type="match status" value="1"/>
</dbReference>
<comment type="similarity">
    <text evidence="1 4">Belongs to the iron/ascorbate-dependent oxidoreductase family.</text>
</comment>
<sequence length="357" mass="40769">MAGFPVNVGHIPDVQELENGPKAKIPVRFVRDVNERPLPTIPSHFSSSIPVIDLSKLKKGKNEEFHDEMLKFTASCEEWGFFQIINHGIDLDLLDKMEKLAMEFFMLPIEEKQKYPIAPGTIQGYGQAFVFSEDQKLDWCNMYVLGIVPDYIRVPKLWTTNPPAFGNTLDTYSLELRKLFKELLRFVALSLGLNENIFEEMLGVCEQIVRINYYPPCPRPDLVIGISPHSDGSALTLLQQRKDSSVGLQILKNQTWVPVQPVPNALVINIGDTLEVLTNGRYKSVEHRAVTDKENDRLTLVSFYSPNHHTEVAPMPEMVDEDNPAKYRKYNHGEYFKHYVTNKLHGKKSLDFAKILP</sequence>
<feature type="domain" description="Fe2OG dioxygenase" evidence="5">
    <location>
        <begin position="205"/>
        <end position="306"/>
    </location>
</feature>
<dbReference type="InterPro" id="IPR027443">
    <property type="entry name" value="IPNS-like_sf"/>
</dbReference>
<dbReference type="InterPro" id="IPR005123">
    <property type="entry name" value="Oxoglu/Fe-dep_dioxygenase_dom"/>
</dbReference>
<dbReference type="Proteomes" id="UP001151760">
    <property type="component" value="Unassembled WGS sequence"/>
</dbReference>
<accession>A0ABQ4XKG4</accession>
<evidence type="ECO:0000256" key="3">
    <source>
        <dbReference type="ARBA" id="ARBA00023004"/>
    </source>
</evidence>
<dbReference type="InterPro" id="IPR044861">
    <property type="entry name" value="IPNS-like_FE2OG_OXY"/>
</dbReference>
<keyword evidence="7" id="KW-1185">Reference proteome</keyword>
<gene>
    <name evidence="6" type="ORF">Tco_0680386</name>
</gene>
<dbReference type="InterPro" id="IPR050295">
    <property type="entry name" value="Plant_2OG-oxidoreductases"/>
</dbReference>